<sequence>MATLARVSLRRVMDGQANNSLGQDPCAVSRALFATDPPPCNDANVTWPPLKPGTWYGTNGSYNANACLCNTVIYSLSSACGLCQNATFLYWSEWITDCPANETVYQQWPASIPSNTEIPEWAFMELVNGFWDGPQAQANASAVAAGTTQTISQATTASQPAPTTSNAPTPSPSTSLPPSTSNDSKSSNNTGAIAGGVVGGIAAGVIITSLGIFFWRRRSQTPAYEATPWNETGELPRNPPAMPISATHNPSGSVSRLYNLNDPSTLSSSGAPSNSAWAGSGQYTGAPEV</sequence>
<accession>A0ACB7ZSC4</accession>
<evidence type="ECO:0000313" key="1">
    <source>
        <dbReference type="EMBL" id="KAH7904059.1"/>
    </source>
</evidence>
<reference evidence="1" key="1">
    <citation type="journal article" date="2021" name="New Phytol.">
        <title>Evolutionary innovations through gain and loss of genes in the ectomycorrhizal Boletales.</title>
        <authorList>
            <person name="Wu G."/>
            <person name="Miyauchi S."/>
            <person name="Morin E."/>
            <person name="Kuo A."/>
            <person name="Drula E."/>
            <person name="Varga T."/>
            <person name="Kohler A."/>
            <person name="Feng B."/>
            <person name="Cao Y."/>
            <person name="Lipzen A."/>
            <person name="Daum C."/>
            <person name="Hundley H."/>
            <person name="Pangilinan J."/>
            <person name="Johnson J."/>
            <person name="Barry K."/>
            <person name="LaButti K."/>
            <person name="Ng V."/>
            <person name="Ahrendt S."/>
            <person name="Min B."/>
            <person name="Choi I.G."/>
            <person name="Park H."/>
            <person name="Plett J.M."/>
            <person name="Magnuson J."/>
            <person name="Spatafora J.W."/>
            <person name="Nagy L.G."/>
            <person name="Henrissat B."/>
            <person name="Grigoriev I.V."/>
            <person name="Yang Z.L."/>
            <person name="Xu J."/>
            <person name="Martin F.M."/>
        </authorList>
    </citation>
    <scope>NUCLEOTIDE SEQUENCE</scope>
    <source>
        <strain evidence="1">ATCC 28755</strain>
    </source>
</reference>
<keyword evidence="2" id="KW-1185">Reference proteome</keyword>
<dbReference type="EMBL" id="MU268626">
    <property type="protein sequence ID" value="KAH7904059.1"/>
    <property type="molecule type" value="Genomic_DNA"/>
</dbReference>
<gene>
    <name evidence="1" type="ORF">BJ138DRAFT_1167183</name>
</gene>
<name>A0ACB7ZSC4_9AGAM</name>
<organism evidence="1 2">
    <name type="scientific">Hygrophoropsis aurantiaca</name>
    <dbReference type="NCBI Taxonomy" id="72124"/>
    <lineage>
        <taxon>Eukaryota</taxon>
        <taxon>Fungi</taxon>
        <taxon>Dikarya</taxon>
        <taxon>Basidiomycota</taxon>
        <taxon>Agaricomycotina</taxon>
        <taxon>Agaricomycetes</taxon>
        <taxon>Agaricomycetidae</taxon>
        <taxon>Boletales</taxon>
        <taxon>Coniophorineae</taxon>
        <taxon>Hygrophoropsidaceae</taxon>
        <taxon>Hygrophoropsis</taxon>
    </lineage>
</organism>
<dbReference type="Proteomes" id="UP000790377">
    <property type="component" value="Unassembled WGS sequence"/>
</dbReference>
<evidence type="ECO:0000313" key="2">
    <source>
        <dbReference type="Proteomes" id="UP000790377"/>
    </source>
</evidence>
<proteinExistence type="predicted"/>
<comment type="caution">
    <text evidence="1">The sequence shown here is derived from an EMBL/GenBank/DDBJ whole genome shotgun (WGS) entry which is preliminary data.</text>
</comment>
<protein>
    <submittedName>
        <fullName evidence="1">Uncharacterized protein</fullName>
    </submittedName>
</protein>